<dbReference type="OMA" id="LMCQGVK"/>
<dbReference type="GO" id="GO:0006626">
    <property type="term" value="P:protein targeting to mitochondrion"/>
    <property type="evidence" value="ECO:0007669"/>
    <property type="project" value="TreeGrafter"/>
</dbReference>
<proteinExistence type="predicted"/>
<keyword evidence="10" id="KW-1185">Reference proteome</keyword>
<comment type="subcellular location">
    <subcellularLocation>
        <location evidence="1">Cytoplasm</location>
    </subcellularLocation>
</comment>
<keyword evidence="4 5" id="KW-0802">TPR repeat</keyword>
<sequence length="321" mass="37478">MYEMAEEAATSALKFDPGWTKARYRRGLARKGMEDYAAAMMDFHVVLKLDPSCADAQKEHDIVADLCMGDWDHDADYIYPPPDEHLWQNWEEGSDSSDFNHEGSNIPCRWYNRDGCKKGRECPYSHAPDAKSVRDKLGRNVCVFHVMNKCKFGETRCVYSHDLRYLPDSWAAFIKDKGRVRDFWELYLEYQRVPDGTFAPWAEPKREQWLPEYCRRSVEEIPDDISALWRTKQKGQRRKGAKDKGKRQGKGKGKGRGKDTGGWEEFLRKAYWDHELEREAAERADNYGFTRAEVDDLLCQGVKPWDEDAWDVMQVLNGDFF</sequence>
<dbReference type="InterPro" id="IPR019734">
    <property type="entry name" value="TPR_rpt"/>
</dbReference>
<dbReference type="GeneID" id="19299477"/>
<evidence type="ECO:0000256" key="7">
    <source>
        <dbReference type="SAM" id="MobiDB-lite"/>
    </source>
</evidence>
<dbReference type="PROSITE" id="PS50005">
    <property type="entry name" value="TPR"/>
    <property type="match status" value="1"/>
</dbReference>
<feature type="domain" description="C3H1-type" evidence="8">
    <location>
        <begin position="102"/>
        <end position="129"/>
    </location>
</feature>
<protein>
    <recommendedName>
        <fullName evidence="8">C3H1-type domain-containing protein</fullName>
    </recommendedName>
</protein>
<feature type="repeat" description="TPR" evidence="5">
    <location>
        <begin position="20"/>
        <end position="53"/>
    </location>
</feature>
<dbReference type="eggNOG" id="KOG0376">
    <property type="taxonomic scope" value="Eukaryota"/>
</dbReference>
<evidence type="ECO:0000256" key="2">
    <source>
        <dbReference type="ARBA" id="ARBA00022490"/>
    </source>
</evidence>
<evidence type="ECO:0000256" key="3">
    <source>
        <dbReference type="ARBA" id="ARBA00022737"/>
    </source>
</evidence>
<dbReference type="HOGENOM" id="CLU_037978_0_0_1"/>
<evidence type="ECO:0000256" key="4">
    <source>
        <dbReference type="ARBA" id="ARBA00022803"/>
    </source>
</evidence>
<dbReference type="KEGG" id="gtr:GLOTRDRAFT_111949"/>
<organism evidence="9 10">
    <name type="scientific">Gloeophyllum trabeum (strain ATCC 11539 / FP-39264 / Madison 617)</name>
    <name type="common">Brown rot fungus</name>
    <dbReference type="NCBI Taxonomy" id="670483"/>
    <lineage>
        <taxon>Eukaryota</taxon>
        <taxon>Fungi</taxon>
        <taxon>Dikarya</taxon>
        <taxon>Basidiomycota</taxon>
        <taxon>Agaricomycotina</taxon>
        <taxon>Agaricomycetes</taxon>
        <taxon>Gloeophyllales</taxon>
        <taxon>Gloeophyllaceae</taxon>
        <taxon>Gloeophyllum</taxon>
    </lineage>
</organism>
<dbReference type="GO" id="GO:0031072">
    <property type="term" value="F:heat shock protein binding"/>
    <property type="evidence" value="ECO:0007669"/>
    <property type="project" value="TreeGrafter"/>
</dbReference>
<evidence type="ECO:0000313" key="9">
    <source>
        <dbReference type="EMBL" id="EPQ53369.1"/>
    </source>
</evidence>
<feature type="domain" description="C3H1-type" evidence="8">
    <location>
        <begin position="136"/>
        <end position="164"/>
    </location>
</feature>
<dbReference type="EMBL" id="KB469306">
    <property type="protein sequence ID" value="EPQ53369.1"/>
    <property type="molecule type" value="Genomic_DNA"/>
</dbReference>
<gene>
    <name evidence="9" type="ORF">GLOTRDRAFT_111949</name>
</gene>
<keyword evidence="6" id="KW-0863">Zinc-finger</keyword>
<dbReference type="SUPFAM" id="SSF48452">
    <property type="entry name" value="TPR-like"/>
    <property type="match status" value="1"/>
</dbReference>
<dbReference type="GO" id="GO:0005739">
    <property type="term" value="C:mitochondrion"/>
    <property type="evidence" value="ECO:0007669"/>
    <property type="project" value="TreeGrafter"/>
</dbReference>
<feature type="compositionally biased region" description="Basic residues" evidence="7">
    <location>
        <begin position="231"/>
        <end position="255"/>
    </location>
</feature>
<evidence type="ECO:0000256" key="1">
    <source>
        <dbReference type="ARBA" id="ARBA00004496"/>
    </source>
</evidence>
<name>S7RL22_GLOTA</name>
<keyword evidence="2" id="KW-0963">Cytoplasm</keyword>
<keyword evidence="6" id="KW-0479">Metal-binding</keyword>
<dbReference type="Gene3D" id="3.30.1370.210">
    <property type="match status" value="1"/>
</dbReference>
<dbReference type="STRING" id="670483.S7RL22"/>
<feature type="region of interest" description="Disordered" evidence="7">
    <location>
        <begin position="231"/>
        <end position="261"/>
    </location>
</feature>
<dbReference type="InterPro" id="IPR000571">
    <property type="entry name" value="Znf_CCCH"/>
</dbReference>
<dbReference type="Gene3D" id="1.25.40.10">
    <property type="entry name" value="Tetratricopeptide repeat domain"/>
    <property type="match status" value="1"/>
</dbReference>
<dbReference type="PROSITE" id="PS50103">
    <property type="entry name" value="ZF_C3H1"/>
    <property type="match status" value="2"/>
</dbReference>
<feature type="zinc finger region" description="C3H1-type" evidence="6">
    <location>
        <begin position="136"/>
        <end position="164"/>
    </location>
</feature>
<evidence type="ECO:0000256" key="5">
    <source>
        <dbReference type="PROSITE-ProRule" id="PRU00339"/>
    </source>
</evidence>
<reference evidence="9 10" key="1">
    <citation type="journal article" date="2012" name="Science">
        <title>The Paleozoic origin of enzymatic lignin decomposition reconstructed from 31 fungal genomes.</title>
        <authorList>
            <person name="Floudas D."/>
            <person name="Binder M."/>
            <person name="Riley R."/>
            <person name="Barry K."/>
            <person name="Blanchette R.A."/>
            <person name="Henrissat B."/>
            <person name="Martinez A.T."/>
            <person name="Otillar R."/>
            <person name="Spatafora J.W."/>
            <person name="Yadav J.S."/>
            <person name="Aerts A."/>
            <person name="Benoit I."/>
            <person name="Boyd A."/>
            <person name="Carlson A."/>
            <person name="Copeland A."/>
            <person name="Coutinho P.M."/>
            <person name="de Vries R.P."/>
            <person name="Ferreira P."/>
            <person name="Findley K."/>
            <person name="Foster B."/>
            <person name="Gaskell J."/>
            <person name="Glotzer D."/>
            <person name="Gorecki P."/>
            <person name="Heitman J."/>
            <person name="Hesse C."/>
            <person name="Hori C."/>
            <person name="Igarashi K."/>
            <person name="Jurgens J.A."/>
            <person name="Kallen N."/>
            <person name="Kersten P."/>
            <person name="Kohler A."/>
            <person name="Kuees U."/>
            <person name="Kumar T.K.A."/>
            <person name="Kuo A."/>
            <person name="LaButti K."/>
            <person name="Larrondo L.F."/>
            <person name="Lindquist E."/>
            <person name="Ling A."/>
            <person name="Lombard V."/>
            <person name="Lucas S."/>
            <person name="Lundell T."/>
            <person name="Martin R."/>
            <person name="McLaughlin D.J."/>
            <person name="Morgenstern I."/>
            <person name="Morin E."/>
            <person name="Murat C."/>
            <person name="Nagy L.G."/>
            <person name="Nolan M."/>
            <person name="Ohm R.A."/>
            <person name="Patyshakuliyeva A."/>
            <person name="Rokas A."/>
            <person name="Ruiz-Duenas F.J."/>
            <person name="Sabat G."/>
            <person name="Salamov A."/>
            <person name="Samejima M."/>
            <person name="Schmutz J."/>
            <person name="Slot J.C."/>
            <person name="St John F."/>
            <person name="Stenlid J."/>
            <person name="Sun H."/>
            <person name="Sun S."/>
            <person name="Syed K."/>
            <person name="Tsang A."/>
            <person name="Wiebenga A."/>
            <person name="Young D."/>
            <person name="Pisabarro A."/>
            <person name="Eastwood D.C."/>
            <person name="Martin F."/>
            <person name="Cullen D."/>
            <person name="Grigoriev I.V."/>
            <person name="Hibbett D.S."/>
        </authorList>
    </citation>
    <scope>NUCLEOTIDE SEQUENCE [LARGE SCALE GENOMIC DNA]</scope>
    <source>
        <strain evidence="9 10">ATCC 11539</strain>
    </source>
</reference>
<dbReference type="GO" id="GO:0008270">
    <property type="term" value="F:zinc ion binding"/>
    <property type="evidence" value="ECO:0007669"/>
    <property type="project" value="UniProtKB-KW"/>
</dbReference>
<dbReference type="OrthoDB" id="245563at2759"/>
<dbReference type="InterPro" id="IPR011990">
    <property type="entry name" value="TPR-like_helical_dom_sf"/>
</dbReference>
<evidence type="ECO:0000256" key="6">
    <source>
        <dbReference type="PROSITE-ProRule" id="PRU00723"/>
    </source>
</evidence>
<dbReference type="PANTHER" id="PTHR45984:SF1">
    <property type="entry name" value="SPAG1 AXONEMAL DYNEIN ASSEMBLY FACTOR"/>
    <property type="match status" value="1"/>
</dbReference>
<keyword evidence="6" id="KW-0862">Zinc</keyword>
<dbReference type="GO" id="GO:0005829">
    <property type="term" value="C:cytosol"/>
    <property type="evidence" value="ECO:0007669"/>
    <property type="project" value="TreeGrafter"/>
</dbReference>
<evidence type="ECO:0000259" key="8">
    <source>
        <dbReference type="PROSITE" id="PS50103"/>
    </source>
</evidence>
<dbReference type="SMART" id="SM00356">
    <property type="entry name" value="ZnF_C3H1"/>
    <property type="match status" value="2"/>
</dbReference>
<dbReference type="PANTHER" id="PTHR45984">
    <property type="entry name" value="RNA (RNA) POLYMERASE II ASSOCIATED PROTEIN HOMOLOG"/>
    <property type="match status" value="1"/>
</dbReference>
<accession>S7RL22</accession>
<dbReference type="AlphaFoldDB" id="S7RL22"/>
<feature type="zinc finger region" description="C3H1-type" evidence="6">
    <location>
        <begin position="102"/>
        <end position="129"/>
    </location>
</feature>
<dbReference type="InterPro" id="IPR051982">
    <property type="entry name" value="CiliaryAsmbly_MitoImport"/>
</dbReference>
<evidence type="ECO:0000313" key="10">
    <source>
        <dbReference type="Proteomes" id="UP000030669"/>
    </source>
</evidence>
<dbReference type="RefSeq" id="XP_007868622.1">
    <property type="nucleotide sequence ID" value="XM_007870431.1"/>
</dbReference>
<keyword evidence="3" id="KW-0677">Repeat</keyword>
<dbReference type="Proteomes" id="UP000030669">
    <property type="component" value="Unassembled WGS sequence"/>
</dbReference>